<protein>
    <recommendedName>
        <fullName evidence="4">Right handed beta helix domain-containing protein</fullName>
    </recommendedName>
</protein>
<accession>A0ABQ8U4R5</accession>
<feature type="compositionally biased region" description="Pro residues" evidence="1">
    <location>
        <begin position="283"/>
        <end position="299"/>
    </location>
</feature>
<comment type="caution">
    <text evidence="2">The sequence shown here is derived from an EMBL/GenBank/DDBJ whole genome shotgun (WGS) entry which is preliminary data.</text>
</comment>
<dbReference type="Proteomes" id="UP001141327">
    <property type="component" value="Unassembled WGS sequence"/>
</dbReference>
<feature type="region of interest" description="Disordered" evidence="1">
    <location>
        <begin position="273"/>
        <end position="321"/>
    </location>
</feature>
<proteinExistence type="predicted"/>
<feature type="region of interest" description="Disordered" evidence="1">
    <location>
        <begin position="430"/>
        <end position="449"/>
    </location>
</feature>
<reference evidence="2" key="1">
    <citation type="journal article" date="2022" name="bioRxiv">
        <title>Genomics of Preaxostyla Flagellates Illuminates Evolutionary Transitions and the Path Towards Mitochondrial Loss.</title>
        <authorList>
            <person name="Novak L.V.F."/>
            <person name="Treitli S.C."/>
            <person name="Pyrih J."/>
            <person name="Halakuc P."/>
            <person name="Pipaliya S.V."/>
            <person name="Vacek V."/>
            <person name="Brzon O."/>
            <person name="Soukal P."/>
            <person name="Eme L."/>
            <person name="Dacks J.B."/>
            <person name="Karnkowska A."/>
            <person name="Elias M."/>
            <person name="Hampl V."/>
        </authorList>
    </citation>
    <scope>NUCLEOTIDE SEQUENCE</scope>
    <source>
        <strain evidence="2">RCP-MX</strain>
    </source>
</reference>
<gene>
    <name evidence="2" type="ORF">PAPYR_12938</name>
</gene>
<evidence type="ECO:0008006" key="4">
    <source>
        <dbReference type="Google" id="ProtNLM"/>
    </source>
</evidence>
<feature type="region of interest" description="Disordered" evidence="1">
    <location>
        <begin position="344"/>
        <end position="367"/>
    </location>
</feature>
<feature type="region of interest" description="Disordered" evidence="1">
    <location>
        <begin position="177"/>
        <end position="196"/>
    </location>
</feature>
<organism evidence="2 3">
    <name type="scientific">Paratrimastix pyriformis</name>
    <dbReference type="NCBI Taxonomy" id="342808"/>
    <lineage>
        <taxon>Eukaryota</taxon>
        <taxon>Metamonada</taxon>
        <taxon>Preaxostyla</taxon>
        <taxon>Paratrimastigidae</taxon>
        <taxon>Paratrimastix</taxon>
    </lineage>
</organism>
<evidence type="ECO:0000313" key="2">
    <source>
        <dbReference type="EMBL" id="KAJ4452791.1"/>
    </source>
</evidence>
<evidence type="ECO:0000256" key="1">
    <source>
        <dbReference type="SAM" id="MobiDB-lite"/>
    </source>
</evidence>
<evidence type="ECO:0000313" key="3">
    <source>
        <dbReference type="Proteomes" id="UP001141327"/>
    </source>
</evidence>
<sequence length="573" mass="60275">MGGGDPTQLTVGHGPGVMYDRGGQHRVRLGQSHAPVPLHGQRLRGALRSVTMTGFRAEETRWEANLSSGVALVSCSFACRTLVHVVYLDSCTGSDLVLAGNWFEGNTATGNGGHRLGTGRACREGHGRPRVRGTWRGALLPSGPQHDPAPLQPARQPLRGRGPGGHPTDQLTVSRWTYSTSSASSPPRSAPPTRAASRRHLIHGRPWDHLPVLASSRASGGAAGARSLTVTDCEFAGSQALRQGGAIAVSTCTTMHLANSSFTANLAVAPTATTAPHRAPSRPIAPHPAPVRPRPPRPTAPHRSPPRPTAPHRTIAHHRSPRAPPLAISLHIALHRYPSPPALFSTASRRSAPHSTAPHRTLRSSSLDFTPTRPLCSLSFVIAPHAPHRPYSVLRSTLLSSPSFFLQLHRAPHACFSPFGVLFFANEHANTPQRNPDRPPSDSSEKETPQVAYGIRIVTAGAGPRPGPGQPGRAGLGPLLVGLVRAGGPADVRLAEHGLYLLEALALDFLDRPAMVTAGAAACPPGGLVGLTLGLLRAHMQVSALVEAACGLLAAMAMAVLRLPPAEVGGGWW</sequence>
<feature type="compositionally biased region" description="Basic and acidic residues" evidence="1">
    <location>
        <begin position="435"/>
        <end position="448"/>
    </location>
</feature>
<keyword evidence="3" id="KW-1185">Reference proteome</keyword>
<feature type="compositionally biased region" description="Low complexity" evidence="1">
    <location>
        <begin position="179"/>
        <end position="195"/>
    </location>
</feature>
<dbReference type="EMBL" id="JAPMOS010000386">
    <property type="protein sequence ID" value="KAJ4452791.1"/>
    <property type="molecule type" value="Genomic_DNA"/>
</dbReference>
<feature type="region of interest" description="Disordered" evidence="1">
    <location>
        <begin position="114"/>
        <end position="171"/>
    </location>
</feature>
<feature type="region of interest" description="Disordered" evidence="1">
    <location>
        <begin position="1"/>
        <end position="22"/>
    </location>
</feature>
<feature type="compositionally biased region" description="Low complexity" evidence="1">
    <location>
        <begin position="273"/>
        <end position="282"/>
    </location>
</feature>
<name>A0ABQ8U4R5_9EUKA</name>